<dbReference type="PANTHER" id="PTHR43334">
    <property type="entry name" value="ACETATE--COA LIGASE [ADP-FORMING]"/>
    <property type="match status" value="1"/>
</dbReference>
<feature type="domain" description="ATP-grasp" evidence="6">
    <location>
        <begin position="497"/>
        <end position="533"/>
    </location>
</feature>
<dbReference type="GO" id="GO:0016747">
    <property type="term" value="F:acyltransferase activity, transferring groups other than amino-acyl groups"/>
    <property type="evidence" value="ECO:0007669"/>
    <property type="project" value="InterPro"/>
</dbReference>
<organism evidence="8 9">
    <name type="scientific">Wenzhouxiangella sediminis</name>
    <dbReference type="NCBI Taxonomy" id="1792836"/>
    <lineage>
        <taxon>Bacteria</taxon>
        <taxon>Pseudomonadati</taxon>
        <taxon>Pseudomonadota</taxon>
        <taxon>Gammaproteobacteria</taxon>
        <taxon>Chromatiales</taxon>
        <taxon>Wenzhouxiangellaceae</taxon>
        <taxon>Wenzhouxiangella</taxon>
    </lineage>
</organism>
<dbReference type="InterPro" id="IPR013815">
    <property type="entry name" value="ATP_grasp_subdomain_1"/>
</dbReference>
<dbReference type="FunFam" id="3.30.1490.20:FF:000020">
    <property type="entry name" value="Protein lysine acetyltransferase"/>
    <property type="match status" value="1"/>
</dbReference>
<dbReference type="SUPFAM" id="SSF51735">
    <property type="entry name" value="NAD(P)-binding Rossmann-fold domains"/>
    <property type="match status" value="1"/>
</dbReference>
<dbReference type="Gene3D" id="3.30.1490.20">
    <property type="entry name" value="ATP-grasp fold, A domain"/>
    <property type="match status" value="1"/>
</dbReference>
<evidence type="ECO:0000256" key="1">
    <source>
        <dbReference type="ARBA" id="ARBA00022598"/>
    </source>
</evidence>
<reference evidence="8 9" key="1">
    <citation type="submission" date="2018-08" db="EMBL/GenBank/DDBJ databases">
        <title>Wenzhouxiangella salilacus sp. nov., a novel bacterium isolated from a saline lake in Xinjiang Province, China.</title>
        <authorList>
            <person name="Han S."/>
        </authorList>
    </citation>
    <scope>NUCLEOTIDE SEQUENCE [LARGE SCALE GENOMIC DNA]</scope>
    <source>
        <strain evidence="8 9">XDB06</strain>
    </source>
</reference>
<dbReference type="Gene3D" id="3.40.50.720">
    <property type="entry name" value="NAD(P)-binding Rossmann-like Domain"/>
    <property type="match status" value="1"/>
</dbReference>
<proteinExistence type="inferred from homology"/>
<keyword evidence="2 5" id="KW-0547">Nucleotide-binding</keyword>
<evidence type="ECO:0000313" key="8">
    <source>
        <dbReference type="EMBL" id="RFF31270.1"/>
    </source>
</evidence>
<evidence type="ECO:0000256" key="4">
    <source>
        <dbReference type="ARBA" id="ARBA00060888"/>
    </source>
</evidence>
<accession>A0A3E1KAE6</accession>
<evidence type="ECO:0000259" key="6">
    <source>
        <dbReference type="PROSITE" id="PS50975"/>
    </source>
</evidence>
<dbReference type="Gene3D" id="3.40.630.30">
    <property type="match status" value="1"/>
</dbReference>
<dbReference type="CDD" id="cd04301">
    <property type="entry name" value="NAT_SF"/>
    <property type="match status" value="1"/>
</dbReference>
<feature type="domain" description="N-acetyltransferase" evidence="7">
    <location>
        <begin position="734"/>
        <end position="886"/>
    </location>
</feature>
<evidence type="ECO:0000313" key="9">
    <source>
        <dbReference type="Proteomes" id="UP000260351"/>
    </source>
</evidence>
<keyword evidence="3 5" id="KW-0067">ATP-binding</keyword>
<dbReference type="GO" id="GO:0046872">
    <property type="term" value="F:metal ion binding"/>
    <property type="evidence" value="ECO:0007669"/>
    <property type="project" value="InterPro"/>
</dbReference>
<dbReference type="AlphaFoldDB" id="A0A3E1KAE6"/>
<dbReference type="Pfam" id="PF13380">
    <property type="entry name" value="CoA_binding_2"/>
    <property type="match status" value="1"/>
</dbReference>
<evidence type="ECO:0000259" key="7">
    <source>
        <dbReference type="PROSITE" id="PS51186"/>
    </source>
</evidence>
<keyword evidence="8" id="KW-0808">Transferase</keyword>
<keyword evidence="9" id="KW-1185">Reference proteome</keyword>
<dbReference type="PROSITE" id="PS51186">
    <property type="entry name" value="GNAT"/>
    <property type="match status" value="1"/>
</dbReference>
<comment type="caution">
    <text evidence="8">The sequence shown here is derived from an EMBL/GenBank/DDBJ whole genome shotgun (WGS) entry which is preliminary data.</text>
</comment>
<protein>
    <submittedName>
        <fullName evidence="8">GNAT family N-acetyltransferase</fullName>
    </submittedName>
</protein>
<dbReference type="InterPro" id="IPR016181">
    <property type="entry name" value="Acyl_CoA_acyltransferase"/>
</dbReference>
<dbReference type="Gene3D" id="3.30.470.20">
    <property type="entry name" value="ATP-grasp fold, B domain"/>
    <property type="match status" value="1"/>
</dbReference>
<dbReference type="EMBL" id="QUZK01000022">
    <property type="protein sequence ID" value="RFF31270.1"/>
    <property type="molecule type" value="Genomic_DNA"/>
</dbReference>
<evidence type="ECO:0000256" key="5">
    <source>
        <dbReference type="PROSITE-ProRule" id="PRU00409"/>
    </source>
</evidence>
<dbReference type="Pfam" id="PF13607">
    <property type="entry name" value="Succ_CoA_lig"/>
    <property type="match status" value="1"/>
</dbReference>
<dbReference type="OrthoDB" id="9807426at2"/>
<dbReference type="Gene3D" id="3.40.50.261">
    <property type="entry name" value="Succinyl-CoA synthetase domains"/>
    <property type="match status" value="2"/>
</dbReference>
<dbReference type="GO" id="GO:0016874">
    <property type="term" value="F:ligase activity"/>
    <property type="evidence" value="ECO:0007669"/>
    <property type="project" value="UniProtKB-KW"/>
</dbReference>
<dbReference type="InterPro" id="IPR000182">
    <property type="entry name" value="GNAT_dom"/>
</dbReference>
<dbReference type="InterPro" id="IPR003781">
    <property type="entry name" value="CoA-bd"/>
</dbReference>
<sequence>MSIRHLERMFRPRSIAVFGASDRPGSVGRAVFSNLLECDFPGSIYPVNLHHREVAGRTVFRKAKDLPEVPDLGVICTPPITVPGIIENLGAVGTRAAVVITAGFDEASEVSGRDLESEMLEHAGRHGLRFLGPNCVGLMVPGSGLNASFAPGRPVPGRVAFVTQSGALATTVLDWAAEREIGFSSFVSLGNCLDVDIGDVIDYLGSDARTRSILLYMEALKDGRKFMSASRAASRNKPLVVVKSGRVPEGARAAASHTGALAGRDEVYAAAIRRAGALRVYGIEDLFRAAEFLARVRPHEGNRLAILTNGGGPGILATDELVLGGGQLAELDEATLDKLDKVLPHNWSRGNPVDIIGDAPAGRYIEALKILVASEEVDAVLVVHAPTALADSRTVAEELAPVAAAAPKPVFGCWLGGASAREAYEAFAAADLPGFLSPADAVAAFLALQEYRANQVALMETPSEMPTSAVMDPDSVTVIIERAHDEGRRWLSEVEAKCVLSSYGIPVVKTRQAGSPEEAATLATEIGFPVALKVISPDISHKSDVGGVVLDLESEHAVREAAEGIARRVAMHGNARLDGFSVQQMVRRAHSAELIVGASTDPVFGPVMLFGSGGTAVEVVGDTVVGLPPLNMSLARQMVDRTRVAKLLAGFRHRPAARIDLVCDVLVRAARLMTDLESVESIDINPLLADDDGVVALDARIELRPAEGGPRRRPAIAPYPTHLAESLPFGDGEITIRPIRPEDEPAHRDFFNSLEAEDVRFRFFGVIREPEHSQLARFTQIDYEREMAFIAVDDARRTLGVARIAKDSSGHRAEFAVVVRSDIKGRGLGRILLQKLIDHCRETGVREVVGQVLQRNTRMLGLAEDLGFRLGPIDEDGIREVVLDLAEGREDGG</sequence>
<evidence type="ECO:0000256" key="3">
    <source>
        <dbReference type="ARBA" id="ARBA00022840"/>
    </source>
</evidence>
<dbReference type="Pfam" id="PF13549">
    <property type="entry name" value="ATP-grasp_5"/>
    <property type="match status" value="1"/>
</dbReference>
<evidence type="ECO:0000256" key="2">
    <source>
        <dbReference type="ARBA" id="ARBA00022741"/>
    </source>
</evidence>
<dbReference type="InterPro" id="IPR036291">
    <property type="entry name" value="NAD(P)-bd_dom_sf"/>
</dbReference>
<dbReference type="InterPro" id="IPR032875">
    <property type="entry name" value="Succ_CoA_lig_flav_dom"/>
</dbReference>
<dbReference type="GO" id="GO:0005524">
    <property type="term" value="F:ATP binding"/>
    <property type="evidence" value="ECO:0007669"/>
    <property type="project" value="UniProtKB-UniRule"/>
</dbReference>
<dbReference type="InterPro" id="IPR016102">
    <property type="entry name" value="Succinyl-CoA_synth-like"/>
</dbReference>
<dbReference type="PROSITE" id="PS50975">
    <property type="entry name" value="ATP_GRASP"/>
    <property type="match status" value="1"/>
</dbReference>
<name>A0A3E1KAE6_9GAMM</name>
<keyword evidence="1" id="KW-0436">Ligase</keyword>
<dbReference type="SUPFAM" id="SSF55729">
    <property type="entry name" value="Acyl-CoA N-acyltransferases (Nat)"/>
    <property type="match status" value="1"/>
</dbReference>
<dbReference type="SUPFAM" id="SSF52210">
    <property type="entry name" value="Succinyl-CoA synthetase domains"/>
    <property type="match status" value="2"/>
</dbReference>
<dbReference type="RefSeq" id="WP_116650118.1">
    <property type="nucleotide sequence ID" value="NZ_QUZK01000022.1"/>
</dbReference>
<comment type="similarity">
    <text evidence="4">In the N-terminal section; belongs to the acetate CoA ligase alpha subunit family.</text>
</comment>
<dbReference type="PANTHER" id="PTHR43334:SF1">
    <property type="entry name" value="3-HYDROXYPROPIONATE--COA LIGASE [ADP-FORMING]"/>
    <property type="match status" value="1"/>
</dbReference>
<dbReference type="Proteomes" id="UP000260351">
    <property type="component" value="Unassembled WGS sequence"/>
</dbReference>
<dbReference type="SUPFAM" id="SSF56059">
    <property type="entry name" value="Glutathione synthetase ATP-binding domain-like"/>
    <property type="match status" value="1"/>
</dbReference>
<dbReference type="InterPro" id="IPR051538">
    <property type="entry name" value="Acyl-CoA_Synth/Transferase"/>
</dbReference>
<dbReference type="SMART" id="SM00881">
    <property type="entry name" value="CoA_binding"/>
    <property type="match status" value="1"/>
</dbReference>
<gene>
    <name evidence="8" type="ORF">DZC52_05510</name>
</gene>
<dbReference type="Pfam" id="PF00583">
    <property type="entry name" value="Acetyltransf_1"/>
    <property type="match status" value="1"/>
</dbReference>
<dbReference type="InterPro" id="IPR011761">
    <property type="entry name" value="ATP-grasp"/>
</dbReference>